<dbReference type="Gene3D" id="3.40.50.1820">
    <property type="entry name" value="alpha/beta hydrolase"/>
    <property type="match status" value="1"/>
</dbReference>
<accession>A0AAV5U9Z0</accession>
<evidence type="ECO:0000313" key="3">
    <source>
        <dbReference type="Proteomes" id="UP001432027"/>
    </source>
</evidence>
<gene>
    <name evidence="2" type="ORF">PENTCL1PPCAC_25442</name>
</gene>
<reference evidence="2" key="1">
    <citation type="submission" date="2023-10" db="EMBL/GenBank/DDBJ databases">
        <title>Genome assembly of Pristionchus species.</title>
        <authorList>
            <person name="Yoshida K."/>
            <person name="Sommer R.J."/>
        </authorList>
    </citation>
    <scope>NUCLEOTIDE SEQUENCE</scope>
    <source>
        <strain evidence="2">RS0144</strain>
    </source>
</reference>
<sequence length="150" mass="17028">MISDSLFVAGTVDHCRKTVALQNEPMFLYLFEHFNPSIMGFLAPMMPLQDSTHACEIFYLFKKGVFADPELTETERRVMATYTTACTNFAKCGNPNGTNGSSTDLPTRWDPITRENPSFNYVISSGEPKMSTQLFEGRTDAFIDIRKRYK</sequence>
<evidence type="ECO:0000313" key="2">
    <source>
        <dbReference type="EMBL" id="GMT03268.1"/>
    </source>
</evidence>
<dbReference type="Proteomes" id="UP001432027">
    <property type="component" value="Unassembled WGS sequence"/>
</dbReference>
<organism evidence="2 3">
    <name type="scientific">Pristionchus entomophagus</name>
    <dbReference type="NCBI Taxonomy" id="358040"/>
    <lineage>
        <taxon>Eukaryota</taxon>
        <taxon>Metazoa</taxon>
        <taxon>Ecdysozoa</taxon>
        <taxon>Nematoda</taxon>
        <taxon>Chromadorea</taxon>
        <taxon>Rhabditida</taxon>
        <taxon>Rhabditina</taxon>
        <taxon>Diplogasteromorpha</taxon>
        <taxon>Diplogasteroidea</taxon>
        <taxon>Neodiplogasteridae</taxon>
        <taxon>Pristionchus</taxon>
    </lineage>
</organism>
<protein>
    <recommendedName>
        <fullName evidence="1">Carboxylesterase type B domain-containing protein</fullName>
    </recommendedName>
</protein>
<dbReference type="PANTHER" id="PTHR44590:SF3">
    <property type="entry name" value="CARBOXYLESTERASE TYPE B DOMAIN-CONTAINING PROTEIN"/>
    <property type="match status" value="1"/>
</dbReference>
<evidence type="ECO:0000259" key="1">
    <source>
        <dbReference type="Pfam" id="PF00135"/>
    </source>
</evidence>
<dbReference type="AlphaFoldDB" id="A0AAV5U9Z0"/>
<keyword evidence="3" id="KW-1185">Reference proteome</keyword>
<feature type="domain" description="Carboxylesterase type B" evidence="1">
    <location>
        <begin position="1"/>
        <end position="121"/>
    </location>
</feature>
<dbReference type="SUPFAM" id="SSF53474">
    <property type="entry name" value="alpha/beta-Hydrolases"/>
    <property type="match status" value="1"/>
</dbReference>
<dbReference type="InterPro" id="IPR029058">
    <property type="entry name" value="AB_hydrolase_fold"/>
</dbReference>
<proteinExistence type="predicted"/>
<comment type="caution">
    <text evidence="2">The sequence shown here is derived from an EMBL/GenBank/DDBJ whole genome shotgun (WGS) entry which is preliminary data.</text>
</comment>
<name>A0AAV5U9Z0_9BILA</name>
<dbReference type="InterPro" id="IPR002018">
    <property type="entry name" value="CarbesteraseB"/>
</dbReference>
<dbReference type="Pfam" id="PF00135">
    <property type="entry name" value="COesterase"/>
    <property type="match status" value="1"/>
</dbReference>
<dbReference type="EMBL" id="BTSX01000006">
    <property type="protein sequence ID" value="GMT03268.1"/>
    <property type="molecule type" value="Genomic_DNA"/>
</dbReference>
<dbReference type="PANTHER" id="PTHR44590">
    <property type="entry name" value="CARBOXYLIC ESTER HYDROLASE-RELATED"/>
    <property type="match status" value="1"/>
</dbReference>